<keyword evidence="2" id="KW-0472">Membrane</keyword>
<feature type="region of interest" description="Disordered" evidence="1">
    <location>
        <begin position="883"/>
        <end position="940"/>
    </location>
</feature>
<feature type="transmembrane region" description="Helical" evidence="2">
    <location>
        <begin position="329"/>
        <end position="350"/>
    </location>
</feature>
<dbReference type="EMBL" id="NWTN01000022">
    <property type="protein sequence ID" value="PRQ65402.1"/>
    <property type="molecule type" value="Genomic_DNA"/>
</dbReference>
<comment type="caution">
    <text evidence="4">The sequence shown here is derived from an EMBL/GenBank/DDBJ whole genome shotgun (WGS) entry which is preliminary data.</text>
</comment>
<feature type="domain" description="TraG N-terminal Proteobacteria" evidence="3">
    <location>
        <begin position="5"/>
        <end position="451"/>
    </location>
</feature>
<dbReference type="Pfam" id="PF07916">
    <property type="entry name" value="TraG_N"/>
    <property type="match status" value="1"/>
</dbReference>
<accession>A0ABX5D8Y6</accession>
<feature type="transmembrane region" description="Helical" evidence="2">
    <location>
        <begin position="59"/>
        <end position="76"/>
    </location>
</feature>
<protein>
    <submittedName>
        <fullName evidence="4">Conjugal transfer protein TraG</fullName>
    </submittedName>
</protein>
<proteinExistence type="predicted"/>
<organism evidence="4 5">
    <name type="scientific">Vibrio mediterranei</name>
    <dbReference type="NCBI Taxonomy" id="689"/>
    <lineage>
        <taxon>Bacteria</taxon>
        <taxon>Pseudomonadati</taxon>
        <taxon>Pseudomonadota</taxon>
        <taxon>Gammaproteobacteria</taxon>
        <taxon>Vibrionales</taxon>
        <taxon>Vibrionaceae</taxon>
        <taxon>Vibrio</taxon>
    </lineage>
</organism>
<feature type="transmembrane region" description="Helical" evidence="2">
    <location>
        <begin position="412"/>
        <end position="431"/>
    </location>
</feature>
<keyword evidence="2" id="KW-1133">Transmembrane helix</keyword>
<evidence type="ECO:0000313" key="5">
    <source>
        <dbReference type="Proteomes" id="UP000238163"/>
    </source>
</evidence>
<keyword evidence="5" id="KW-1185">Reference proteome</keyword>
<keyword evidence="2" id="KW-0812">Transmembrane</keyword>
<evidence type="ECO:0000313" key="4">
    <source>
        <dbReference type="EMBL" id="PRQ65402.1"/>
    </source>
</evidence>
<dbReference type="Proteomes" id="UP000238163">
    <property type="component" value="Unassembled WGS sequence"/>
</dbReference>
<dbReference type="InterPro" id="IPR012931">
    <property type="entry name" value="TraG_N_Proteobacteria"/>
</dbReference>
<reference evidence="4 5" key="1">
    <citation type="submission" date="2018-03" db="EMBL/GenBank/DDBJ databases">
        <title>Genetic Diversity and Phenotypic Plasticity of AHL Mediated Quorum Sensing in Environmental Strains of Vibrio mediterranei.</title>
        <authorList>
            <person name="Lantoine F."/>
            <person name="Vouve F."/>
        </authorList>
    </citation>
    <scope>NUCLEOTIDE SEQUENCE [LARGE SCALE GENOMIC DNA]</scope>
    <source>
        <strain evidence="4 5">17LN0615E</strain>
    </source>
</reference>
<feature type="transmembrane region" description="Helical" evidence="2">
    <location>
        <begin position="31"/>
        <end position="52"/>
    </location>
</feature>
<gene>
    <name evidence="4" type="ORF">COR51_22525</name>
</gene>
<evidence type="ECO:0000256" key="2">
    <source>
        <dbReference type="SAM" id="Phobius"/>
    </source>
</evidence>
<sequence length="940" mass="103315">MNTFEYYTYSQGTTAQKALNGVASYFGSSDYGSLISISLMIGAVATLAYFMTSRDPKHIYRWMAVFVLVPMLLINTKARMQIVDLTSPGSVQAVDNVPYLVALPTWAASTMMVSISEGIEAIFTTTDAERYGKTGMLFGSELFLLSRQALPQNAELRSLWRTFTENCIYGDIYINHKYTLNQFITAPDVFGFLDNQSMSPLRSMYFARNDWATCEDAYPRLKTMFENEAQTQISTLGTFLFGQHAAHYQPSLENALTHAYSQFIGISNSAVDVLKQNMAINTHRFGISSNNQTAQALNYAYTSNKLQQTSMMYSIGLQAREFVPIMHTFFFLIFSVMGLFVGALALLPALTVPLLKRYVQTFIYLASWPPMFAVVNALMLWSLEGASVDMANLYGGLTLKNADPLVSKHTEFAAYAGYMMMSVPALAIGIVKGGNAVMSSMSYQLAGMINSTNARTSAASSSGNIDFGNLQMQSHNYNNTHANKYDDNLLVKSGVASLQQADGSMTTTYLNDGNRQTYHSQGTISEPIWLASTQSSLQSSISDQFSNAKSAQTQHQTSFNDAIATGAQINDRWNDAWSHNQSYGNGHQLTTDGQISQAHNQMNSAIDSLSNNMGWTQDQSRAYLQASSGGFDASVGLPKGLGVGLGVSGGVKWSDEEREAFSHMTSEQRQALEQATTQYSEGATSMQRAGQTLDAKDSRSDMEQYAHDFALNYQRTQTTAAQVNQSNSEVDTLSNIHSRVQNDSSTFSLNTVPGFQAYLEKDGNLKDEDVQRIMTATSPEDTREGKGLYDEYLRSSDFRDNYGDTPPTPVQSSIDDIKAFYQQNDLGITKAVTPEQTTLMQQAAALQQEKQASAAEGMRDLKGSDELYHDGVRRNIEGNAAVWGGGLKGQAKPPLPPQVPESNSEFAQHVESHTTPPAPPEYSTAEPSHGNYPLNSHKDT</sequence>
<name>A0ABX5D8Y6_9VIBR</name>
<evidence type="ECO:0000259" key="3">
    <source>
        <dbReference type="Pfam" id="PF07916"/>
    </source>
</evidence>
<feature type="transmembrane region" description="Helical" evidence="2">
    <location>
        <begin position="362"/>
        <end position="383"/>
    </location>
</feature>
<dbReference type="RefSeq" id="WP_096444227.1">
    <property type="nucleotide sequence ID" value="NZ_NWTN01000022.1"/>
</dbReference>
<evidence type="ECO:0000256" key="1">
    <source>
        <dbReference type="SAM" id="MobiDB-lite"/>
    </source>
</evidence>